<gene>
    <name evidence="1" type="ORF">DF185_07565</name>
</gene>
<evidence type="ECO:0000313" key="1">
    <source>
        <dbReference type="EMBL" id="PXY01344.1"/>
    </source>
</evidence>
<dbReference type="Proteomes" id="UP000248079">
    <property type="component" value="Unassembled WGS sequence"/>
</dbReference>
<dbReference type="RefSeq" id="WP_110360156.1">
    <property type="nucleotide sequence ID" value="NZ_QFLI01000003.1"/>
</dbReference>
<comment type="caution">
    <text evidence="1">The sequence shown here is derived from an EMBL/GenBank/DDBJ whole genome shotgun (WGS) entry which is preliminary data.</text>
</comment>
<sequence length="256" mass="29789">MTDKQDLQNLLIEINSIDEADIKKPAIPFEIYIYEAERLYTRASEDLPKLTALNMPANLIDNLRMRTNALRKAQLNWVELNNDKKKANADWKAAKPELLKFHKELIQSFQFAFRNNEVAMQKLSKIKKGKSMDDMLMDLCSLSVLGKDNSKLLEAINFDLSLLDRAAETSERMAKVKANKNGRLYFQDDMLVIRNKAYTLLKECVDEVRKYGQFAFADQPNIAQAYASKYRREKQREYLNKKKLETSDHETNTTTY</sequence>
<reference evidence="1 2" key="1">
    <citation type="submission" date="2018-05" db="EMBL/GenBank/DDBJ databases">
        <title>Marinifilum breve JC075T sp. nov., a marine bacterium isolated from Yongle Blue Hole in the South China Sea.</title>
        <authorList>
            <person name="Fu T."/>
        </authorList>
    </citation>
    <scope>NUCLEOTIDE SEQUENCE [LARGE SCALE GENOMIC DNA]</scope>
    <source>
        <strain evidence="1 2">JC075</strain>
    </source>
</reference>
<name>A0A2V4ABG2_9BACT</name>
<dbReference type="OrthoDB" id="1115578at2"/>
<organism evidence="1 2">
    <name type="scientific">Marinifilum breve</name>
    <dbReference type="NCBI Taxonomy" id="2184082"/>
    <lineage>
        <taxon>Bacteria</taxon>
        <taxon>Pseudomonadati</taxon>
        <taxon>Bacteroidota</taxon>
        <taxon>Bacteroidia</taxon>
        <taxon>Marinilabiliales</taxon>
        <taxon>Marinifilaceae</taxon>
    </lineage>
</organism>
<dbReference type="EMBL" id="QFLI01000003">
    <property type="protein sequence ID" value="PXY01344.1"/>
    <property type="molecule type" value="Genomic_DNA"/>
</dbReference>
<keyword evidence="2" id="KW-1185">Reference proteome</keyword>
<dbReference type="AlphaFoldDB" id="A0A2V4ABG2"/>
<accession>A0A2V4ABG2</accession>
<evidence type="ECO:0000313" key="2">
    <source>
        <dbReference type="Proteomes" id="UP000248079"/>
    </source>
</evidence>
<proteinExistence type="predicted"/>
<protein>
    <submittedName>
        <fullName evidence="1">Uncharacterized protein</fullName>
    </submittedName>
</protein>